<organism evidence="4">
    <name type="scientific">Tanacetum cinerariifolium</name>
    <name type="common">Dalmatian daisy</name>
    <name type="synonym">Chrysanthemum cinerariifolium</name>
    <dbReference type="NCBI Taxonomy" id="118510"/>
    <lineage>
        <taxon>Eukaryota</taxon>
        <taxon>Viridiplantae</taxon>
        <taxon>Streptophyta</taxon>
        <taxon>Embryophyta</taxon>
        <taxon>Tracheophyta</taxon>
        <taxon>Spermatophyta</taxon>
        <taxon>Magnoliopsida</taxon>
        <taxon>eudicotyledons</taxon>
        <taxon>Gunneridae</taxon>
        <taxon>Pentapetalae</taxon>
        <taxon>asterids</taxon>
        <taxon>campanulids</taxon>
        <taxon>Asterales</taxon>
        <taxon>Asteraceae</taxon>
        <taxon>Asteroideae</taxon>
        <taxon>Anthemideae</taxon>
        <taxon>Anthemidinae</taxon>
        <taxon>Tanacetum</taxon>
    </lineage>
</organism>
<accession>A0A6L2LYW6</accession>
<feature type="region of interest" description="Disordered" evidence="2">
    <location>
        <begin position="334"/>
        <end position="366"/>
    </location>
</feature>
<evidence type="ECO:0000313" key="4">
    <source>
        <dbReference type="EMBL" id="GEU65524.1"/>
    </source>
</evidence>
<feature type="region of interest" description="Disordered" evidence="2">
    <location>
        <begin position="409"/>
        <end position="457"/>
    </location>
</feature>
<evidence type="ECO:0000259" key="3">
    <source>
        <dbReference type="Pfam" id="PF03732"/>
    </source>
</evidence>
<feature type="compositionally biased region" description="Acidic residues" evidence="2">
    <location>
        <begin position="413"/>
        <end position="457"/>
    </location>
</feature>
<dbReference type="InterPro" id="IPR005162">
    <property type="entry name" value="Retrotrans_gag_dom"/>
</dbReference>
<reference evidence="4" key="1">
    <citation type="journal article" date="2019" name="Sci. Rep.">
        <title>Draft genome of Tanacetum cinerariifolium, the natural source of mosquito coil.</title>
        <authorList>
            <person name="Yamashiro T."/>
            <person name="Shiraishi A."/>
            <person name="Satake H."/>
            <person name="Nakayama K."/>
        </authorList>
    </citation>
    <scope>NUCLEOTIDE SEQUENCE</scope>
</reference>
<evidence type="ECO:0000256" key="2">
    <source>
        <dbReference type="SAM" id="MobiDB-lite"/>
    </source>
</evidence>
<dbReference type="EMBL" id="BKCJ010005217">
    <property type="protein sequence ID" value="GEU65524.1"/>
    <property type="molecule type" value="Genomic_DNA"/>
</dbReference>
<protein>
    <recommendedName>
        <fullName evidence="3">Retrotransposon gag domain-containing protein</fullName>
    </recommendedName>
</protein>
<keyword evidence="1" id="KW-0175">Coiled coil</keyword>
<feature type="coiled-coil region" evidence="1">
    <location>
        <begin position="121"/>
        <end position="155"/>
    </location>
</feature>
<proteinExistence type="predicted"/>
<feature type="domain" description="Retrotransposon gag" evidence="3">
    <location>
        <begin position="231"/>
        <end position="310"/>
    </location>
</feature>
<comment type="caution">
    <text evidence="4">The sequence shown here is derived from an EMBL/GenBank/DDBJ whole genome shotgun (WGS) entry which is preliminary data.</text>
</comment>
<dbReference type="Pfam" id="PF03732">
    <property type="entry name" value="Retrotrans_gag"/>
    <property type="match status" value="1"/>
</dbReference>
<gene>
    <name evidence="4" type="ORF">Tci_037502</name>
</gene>
<name>A0A6L2LYW6_TANCI</name>
<sequence>MSSSTHSIILYDSNVEDAFSSTKIPNYTPALPNYSPASPRNAFSDPLENLTQNLLAAPAISPFYDDPYMKVMQAYNVELPILAHIAPPPSPIETILNHLDELPFERIKEIDDKIRGLGNGRVIIQQDFNRLETELEEARTQIARLQKKQMGHVDEVVLAHVRISTLEMIIEDIQTAIRKLVAGSVAIALKAQVANMANADNTNRNTEPRKAIVARKLFSRSNSTKDCKVKFATGTLTEEPLSWRNLFAQPIRIEEAYKITWSEFKKLFIKKYCPQTEVKKMEDEFYNLTLKGNDLKTYETRFQELTVLWNVTALKPQTLEEALTITQRLIDQKSVPKGKQQYPRKSILAEGQERSPRSKNSHGLAMSSNNAQFAVTYTSISSNSDRPSWGIPLMNGDKFLEMDLYEEFKGDDKDPEENPEEDPSEEHELEDDNEDPEEDPNEEHEPEGSDETESFEEDETTALIDAFAAGSSLIPLPPTSPANDQAPLVESSAAARAPKSQYDFVDTVEVGQGLIHSPVHDTWTIARVTDKAEDVGYVRALQASECRMMTSIEEVNLRVSYQAQVRRHESKIMPLTRQGTNDAMTPKSIQAMIDRAIQRNSTHTQDDASQSLGGGSRRPVQPLHVCSYTDFMKCQPLNFKGTEGVVGLSQWLEKMESIFHISSCTIDHQVKFATRTLLGVALTWWNGHVRTLGHDAAYAMTWGTLKKKLMKKCGSFDSCKSLSLILI</sequence>
<feature type="region of interest" description="Disordered" evidence="2">
    <location>
        <begin position="471"/>
        <end position="494"/>
    </location>
</feature>
<dbReference type="AlphaFoldDB" id="A0A6L2LYW6"/>
<evidence type="ECO:0000256" key="1">
    <source>
        <dbReference type="SAM" id="Coils"/>
    </source>
</evidence>